<feature type="transmembrane region" description="Helical" evidence="1">
    <location>
        <begin position="12"/>
        <end position="30"/>
    </location>
</feature>
<keyword evidence="1" id="KW-0812">Transmembrane</keyword>
<keyword evidence="3" id="KW-1185">Reference proteome</keyword>
<gene>
    <name evidence="2" type="ORF">NIG5292_01783</name>
</gene>
<evidence type="ECO:0000256" key="1">
    <source>
        <dbReference type="SAM" id="Phobius"/>
    </source>
</evidence>
<dbReference type="Proteomes" id="UP000048949">
    <property type="component" value="Unassembled WGS sequence"/>
</dbReference>
<dbReference type="AlphaFoldDB" id="A0A0U1NML4"/>
<reference evidence="2 3" key="1">
    <citation type="submission" date="2015-04" db="EMBL/GenBank/DDBJ databases">
        <authorList>
            <person name="Syromyatnikov M.Y."/>
            <person name="Popov V.N."/>
        </authorList>
    </citation>
    <scope>NUCLEOTIDE SEQUENCE [LARGE SCALE GENOMIC DNA]</scope>
    <source>
        <strain evidence="2 3">CECT 5292</strain>
    </source>
</reference>
<sequence length="79" mass="9205">MSQKNLWRRRESWAYSVLWAVLGMLELINMRCLRLMMAKLAAEEIVGAALPDFSYQTCEPCERGEISEPLKLLLPREFT</sequence>
<name>A0A0U1NML4_9RHOB</name>
<dbReference type="RefSeq" id="WP_048599154.1">
    <property type="nucleotide sequence ID" value="NZ_CVPC01000009.1"/>
</dbReference>
<accession>A0A0U1NML4</accession>
<keyword evidence="1" id="KW-0472">Membrane</keyword>
<proteinExistence type="predicted"/>
<protein>
    <submittedName>
        <fullName evidence="2">Uncharacterized protein</fullName>
    </submittedName>
</protein>
<organism evidence="2 3">
    <name type="scientific">Nereida ignava</name>
    <dbReference type="NCBI Taxonomy" id="282199"/>
    <lineage>
        <taxon>Bacteria</taxon>
        <taxon>Pseudomonadati</taxon>
        <taxon>Pseudomonadota</taxon>
        <taxon>Alphaproteobacteria</taxon>
        <taxon>Rhodobacterales</taxon>
        <taxon>Roseobacteraceae</taxon>
        <taxon>Nereida</taxon>
    </lineage>
</organism>
<evidence type="ECO:0000313" key="3">
    <source>
        <dbReference type="Proteomes" id="UP000048949"/>
    </source>
</evidence>
<keyword evidence="1" id="KW-1133">Transmembrane helix</keyword>
<dbReference type="EMBL" id="CVQV01000009">
    <property type="protein sequence ID" value="CRK75729.1"/>
    <property type="molecule type" value="Genomic_DNA"/>
</dbReference>
<evidence type="ECO:0000313" key="2">
    <source>
        <dbReference type="EMBL" id="CRK75729.1"/>
    </source>
</evidence>